<protein>
    <submittedName>
        <fullName evidence="2">Uncharacterized protein</fullName>
    </submittedName>
</protein>
<evidence type="ECO:0000313" key="3">
    <source>
        <dbReference type="Proteomes" id="UP001596492"/>
    </source>
</evidence>
<name>A0ABW2INJ6_9PROT</name>
<dbReference type="PROSITE" id="PS51257">
    <property type="entry name" value="PROKAR_LIPOPROTEIN"/>
    <property type="match status" value="1"/>
</dbReference>
<reference evidence="3" key="1">
    <citation type="journal article" date="2019" name="Int. J. Syst. Evol. Microbiol.">
        <title>The Global Catalogue of Microorganisms (GCM) 10K type strain sequencing project: providing services to taxonomists for standard genome sequencing and annotation.</title>
        <authorList>
            <consortium name="The Broad Institute Genomics Platform"/>
            <consortium name="The Broad Institute Genome Sequencing Center for Infectious Disease"/>
            <person name="Wu L."/>
            <person name="Ma J."/>
        </authorList>
    </citation>
    <scope>NUCLEOTIDE SEQUENCE [LARGE SCALE GENOMIC DNA]</scope>
    <source>
        <strain evidence="3">CCUG 51308</strain>
    </source>
</reference>
<dbReference type="RefSeq" id="WP_382167916.1">
    <property type="nucleotide sequence ID" value="NZ_JBHTBR010000005.1"/>
</dbReference>
<keyword evidence="3" id="KW-1185">Reference proteome</keyword>
<dbReference type="Proteomes" id="UP001596492">
    <property type="component" value="Unassembled WGS sequence"/>
</dbReference>
<keyword evidence="1" id="KW-0732">Signal</keyword>
<evidence type="ECO:0000313" key="2">
    <source>
        <dbReference type="EMBL" id="MFC7292467.1"/>
    </source>
</evidence>
<comment type="caution">
    <text evidence="2">The sequence shown here is derived from an EMBL/GenBank/DDBJ whole genome shotgun (WGS) entry which is preliminary data.</text>
</comment>
<accession>A0ABW2INJ6</accession>
<organism evidence="2 3">
    <name type="scientific">Hirschia litorea</name>
    <dbReference type="NCBI Taxonomy" id="1199156"/>
    <lineage>
        <taxon>Bacteria</taxon>
        <taxon>Pseudomonadati</taxon>
        <taxon>Pseudomonadota</taxon>
        <taxon>Alphaproteobacteria</taxon>
        <taxon>Hyphomonadales</taxon>
        <taxon>Hyphomonadaceae</taxon>
        <taxon>Hirschia</taxon>
    </lineage>
</organism>
<gene>
    <name evidence="2" type="ORF">ACFQS8_12625</name>
</gene>
<feature type="chain" id="PRO_5047029635" evidence="1">
    <location>
        <begin position="26"/>
        <end position="214"/>
    </location>
</feature>
<sequence length="214" mass="22551">MVKSLAGSGIVVALAMSCVSLSAYADGVNAPTVYTPKPSPLNVQNYSGHSHTQAGPVVHYANPSAAGTKIYSSACGHADTEVCSGQFVSTGRVVLAGEMPAYTQSVEPIYHEAGTYQGSVAPMASQPIVERRQTSSHHHDCHCDGHHTHGSQQIQMDGNMTGGVGAGVSSNWSGSRGGFLSVQYPMVRSGASVMYSGHSTYTPRHRGYVVRKRR</sequence>
<evidence type="ECO:0000256" key="1">
    <source>
        <dbReference type="SAM" id="SignalP"/>
    </source>
</evidence>
<dbReference type="EMBL" id="JBHTBR010000005">
    <property type="protein sequence ID" value="MFC7292467.1"/>
    <property type="molecule type" value="Genomic_DNA"/>
</dbReference>
<proteinExistence type="predicted"/>
<feature type="signal peptide" evidence="1">
    <location>
        <begin position="1"/>
        <end position="25"/>
    </location>
</feature>